<keyword evidence="8" id="KW-1133">Transmembrane helix</keyword>
<dbReference type="GO" id="GO:0005524">
    <property type="term" value="F:ATP binding"/>
    <property type="evidence" value="ECO:0007669"/>
    <property type="project" value="UniProtKB-KW"/>
</dbReference>
<dbReference type="EC" id="2.7.13.3" evidence="2"/>
<keyword evidence="6" id="KW-0067">ATP-binding</keyword>
<name>A0A926QN17_9BACL</name>
<evidence type="ECO:0000313" key="10">
    <source>
        <dbReference type="EMBL" id="MBD0383934.1"/>
    </source>
</evidence>
<feature type="transmembrane region" description="Helical" evidence="8">
    <location>
        <begin position="150"/>
        <end position="171"/>
    </location>
</feature>
<dbReference type="InterPro" id="IPR004358">
    <property type="entry name" value="Sig_transdc_His_kin-like_C"/>
</dbReference>
<evidence type="ECO:0000256" key="6">
    <source>
        <dbReference type="ARBA" id="ARBA00022840"/>
    </source>
</evidence>
<comment type="catalytic activity">
    <reaction evidence="1">
        <text>ATP + protein L-histidine = ADP + protein N-phospho-L-histidine.</text>
        <dbReference type="EC" id="2.7.13.3"/>
    </reaction>
</comment>
<evidence type="ECO:0000256" key="3">
    <source>
        <dbReference type="ARBA" id="ARBA00022679"/>
    </source>
</evidence>
<dbReference type="SMART" id="SM00387">
    <property type="entry name" value="HATPase_c"/>
    <property type="match status" value="1"/>
</dbReference>
<feature type="transmembrane region" description="Helical" evidence="8">
    <location>
        <begin position="118"/>
        <end position="138"/>
    </location>
</feature>
<protein>
    <recommendedName>
        <fullName evidence="2">histidine kinase</fullName>
        <ecNumber evidence="2">2.7.13.3</ecNumber>
    </recommendedName>
</protein>
<keyword evidence="8" id="KW-0472">Membrane</keyword>
<accession>A0A926QN17</accession>
<feature type="domain" description="Histidine kinase" evidence="9">
    <location>
        <begin position="315"/>
        <end position="421"/>
    </location>
</feature>
<dbReference type="InterPro" id="IPR005467">
    <property type="entry name" value="His_kinase_dom"/>
</dbReference>
<dbReference type="AlphaFoldDB" id="A0A926QN17"/>
<evidence type="ECO:0000259" key="9">
    <source>
        <dbReference type="PROSITE" id="PS50109"/>
    </source>
</evidence>
<dbReference type="Proteomes" id="UP000650466">
    <property type="component" value="Unassembled WGS sequence"/>
</dbReference>
<evidence type="ECO:0000256" key="1">
    <source>
        <dbReference type="ARBA" id="ARBA00000085"/>
    </source>
</evidence>
<dbReference type="GO" id="GO:0000160">
    <property type="term" value="P:phosphorelay signal transduction system"/>
    <property type="evidence" value="ECO:0007669"/>
    <property type="project" value="UniProtKB-KW"/>
</dbReference>
<evidence type="ECO:0000256" key="2">
    <source>
        <dbReference type="ARBA" id="ARBA00012438"/>
    </source>
</evidence>
<dbReference type="Gene3D" id="3.30.565.10">
    <property type="entry name" value="Histidine kinase-like ATPase, C-terminal domain"/>
    <property type="match status" value="1"/>
</dbReference>
<keyword evidence="5" id="KW-0418">Kinase</keyword>
<dbReference type="PANTHER" id="PTHR43065">
    <property type="entry name" value="SENSOR HISTIDINE KINASE"/>
    <property type="match status" value="1"/>
</dbReference>
<keyword evidence="3" id="KW-0808">Transferase</keyword>
<evidence type="ECO:0000256" key="5">
    <source>
        <dbReference type="ARBA" id="ARBA00022777"/>
    </source>
</evidence>
<dbReference type="PRINTS" id="PR00344">
    <property type="entry name" value="BCTRLSENSOR"/>
</dbReference>
<evidence type="ECO:0000256" key="8">
    <source>
        <dbReference type="SAM" id="Phobius"/>
    </source>
</evidence>
<dbReference type="GO" id="GO:0004673">
    <property type="term" value="F:protein histidine kinase activity"/>
    <property type="evidence" value="ECO:0007669"/>
    <property type="project" value="UniProtKB-EC"/>
</dbReference>
<reference evidence="10" key="1">
    <citation type="submission" date="2020-09" db="EMBL/GenBank/DDBJ databases">
        <title>Draft Genome Sequence of Paenibacillus sp. WST5.</title>
        <authorList>
            <person name="Bao Z."/>
        </authorList>
    </citation>
    <scope>NUCLEOTIDE SEQUENCE</scope>
    <source>
        <strain evidence="10">WST5</strain>
    </source>
</reference>
<comment type="caution">
    <text evidence="10">The sequence shown here is derived from an EMBL/GenBank/DDBJ whole genome shotgun (WGS) entry which is preliminary data.</text>
</comment>
<dbReference type="PROSITE" id="PS50109">
    <property type="entry name" value="HIS_KIN"/>
    <property type="match status" value="1"/>
</dbReference>
<sequence length="425" mass="47614">MPNFIKNERLQIVIIALATAIAEGIKIHPFSGDLFRIGLGVSTFLFFLLFMRHLSYITTGILTGLFNVVFQAVEWMIHTQSFSVMASLQNNLAAGFYYVVFAYGMSMIQKTINEYQPFLLGGIVSLIDFASNVTELFIRGLLLDTGLLHFNGWFLLMATAVVRSFFVIGLYSSISINQMRILHAEQEKRVEQMLNIGAGLYGEAFYLNKSMDTIESITADSFDLYRKLREDNLDGYSQKALGVSQQIHEVKKDSQRILAGLQKLFDSEIAVNMDLSEILRFVIKGNQGYSEMLKKQIIIEKEMGDDFNIKNYIPILTILNNLVANAVEAIKKEGTINIQVFEKENETFFVVSDSGKGIPEDDYDVIFEPGFTTKFNVKGTAATGIGLSHVRDIVRSLGGEIRVETSNKVSSKFVVCLPTAELKEG</sequence>
<keyword evidence="4" id="KW-0547">Nucleotide-binding</keyword>
<proteinExistence type="predicted"/>
<dbReference type="PANTHER" id="PTHR43065:SF46">
    <property type="entry name" value="C4-DICARBOXYLATE TRANSPORT SENSOR PROTEIN DCTB"/>
    <property type="match status" value="1"/>
</dbReference>
<evidence type="ECO:0000256" key="7">
    <source>
        <dbReference type="ARBA" id="ARBA00023012"/>
    </source>
</evidence>
<dbReference type="SUPFAM" id="SSF55874">
    <property type="entry name" value="ATPase domain of HSP90 chaperone/DNA topoisomerase II/histidine kinase"/>
    <property type="match status" value="1"/>
</dbReference>
<organism evidence="10 11">
    <name type="scientific">Paenibacillus sedimenti</name>
    <dbReference type="NCBI Taxonomy" id="2770274"/>
    <lineage>
        <taxon>Bacteria</taxon>
        <taxon>Bacillati</taxon>
        <taxon>Bacillota</taxon>
        <taxon>Bacilli</taxon>
        <taxon>Bacillales</taxon>
        <taxon>Paenibacillaceae</taxon>
        <taxon>Paenibacillus</taxon>
    </lineage>
</organism>
<keyword evidence="11" id="KW-1185">Reference proteome</keyword>
<evidence type="ECO:0000256" key="4">
    <source>
        <dbReference type="ARBA" id="ARBA00022741"/>
    </source>
</evidence>
<dbReference type="InterPro" id="IPR036890">
    <property type="entry name" value="HATPase_C_sf"/>
</dbReference>
<keyword evidence="8" id="KW-0812">Transmembrane</keyword>
<gene>
    <name evidence="10" type="ORF">ICC18_28155</name>
</gene>
<dbReference type="Pfam" id="PF02518">
    <property type="entry name" value="HATPase_c"/>
    <property type="match status" value="1"/>
</dbReference>
<dbReference type="EMBL" id="JACVVD010000014">
    <property type="protein sequence ID" value="MBD0383934.1"/>
    <property type="molecule type" value="Genomic_DNA"/>
</dbReference>
<keyword evidence="7" id="KW-0902">Two-component regulatory system</keyword>
<feature type="transmembrane region" description="Helical" evidence="8">
    <location>
        <begin position="89"/>
        <end position="106"/>
    </location>
</feature>
<dbReference type="InterPro" id="IPR003594">
    <property type="entry name" value="HATPase_dom"/>
</dbReference>
<evidence type="ECO:0000313" key="11">
    <source>
        <dbReference type="Proteomes" id="UP000650466"/>
    </source>
</evidence>